<evidence type="ECO:0000313" key="3">
    <source>
        <dbReference type="Proteomes" id="UP000326287"/>
    </source>
</evidence>
<evidence type="ECO:0000256" key="1">
    <source>
        <dbReference type="SAM" id="SignalP"/>
    </source>
</evidence>
<keyword evidence="3" id="KW-1185">Reference proteome</keyword>
<dbReference type="AlphaFoldDB" id="A0A5P9NQJ9"/>
<feature type="signal peptide" evidence="1">
    <location>
        <begin position="1"/>
        <end position="27"/>
    </location>
</feature>
<keyword evidence="1" id="KW-0732">Signal</keyword>
<organism evidence="2 3">
    <name type="scientific">Halioglobus maricola</name>
    <dbReference type="NCBI Taxonomy" id="2601894"/>
    <lineage>
        <taxon>Bacteria</taxon>
        <taxon>Pseudomonadati</taxon>
        <taxon>Pseudomonadota</taxon>
        <taxon>Gammaproteobacteria</taxon>
        <taxon>Cellvibrionales</taxon>
        <taxon>Halieaceae</taxon>
        <taxon>Halioglobus</taxon>
    </lineage>
</organism>
<accession>A0A5P9NQJ9</accession>
<gene>
    <name evidence="2" type="ORF">EY643_18900</name>
</gene>
<sequence>MNKGILGLLSGLLGCAAIASFSPMASADVVAMSGHICKGFAPHNQDRYLRFKDGGIQNVSYDKEIKVSCPIQTDMTAPTFNLIVRPTNAANFSQTIYCDLRELDKGDWVQRNVRKSKSFPPGISNSLEWMGLRRSNSANRFDLVCTMPPRTTIGLIAME</sequence>
<dbReference type="RefSeq" id="WP_153240721.1">
    <property type="nucleotide sequence ID" value="NZ_CP036422.1"/>
</dbReference>
<dbReference type="KEGG" id="halc:EY643_18900"/>
<dbReference type="Proteomes" id="UP000326287">
    <property type="component" value="Chromosome"/>
</dbReference>
<protein>
    <submittedName>
        <fullName evidence="2">Uncharacterized protein</fullName>
    </submittedName>
</protein>
<dbReference type="PROSITE" id="PS51257">
    <property type="entry name" value="PROKAR_LIPOPROTEIN"/>
    <property type="match status" value="1"/>
</dbReference>
<proteinExistence type="predicted"/>
<evidence type="ECO:0000313" key="2">
    <source>
        <dbReference type="EMBL" id="QFU77574.1"/>
    </source>
</evidence>
<feature type="chain" id="PRO_5025043647" evidence="1">
    <location>
        <begin position="28"/>
        <end position="159"/>
    </location>
</feature>
<name>A0A5P9NQJ9_9GAMM</name>
<dbReference type="EMBL" id="CP036422">
    <property type="protein sequence ID" value="QFU77574.1"/>
    <property type="molecule type" value="Genomic_DNA"/>
</dbReference>
<reference evidence="2 3" key="1">
    <citation type="submission" date="2019-02" db="EMBL/GenBank/DDBJ databases">
        <authorList>
            <person name="Li S.-H."/>
        </authorList>
    </citation>
    <scope>NUCLEOTIDE SEQUENCE [LARGE SCALE GENOMIC DNA]</scope>
    <source>
        <strain evidence="2 3">IMCC14385</strain>
    </source>
</reference>